<accession>A0A977KC37</accession>
<protein>
    <submittedName>
        <fullName evidence="1">Uncharacterized protein</fullName>
    </submittedName>
</protein>
<sequence>MNKRVLVGLLLISMTIFAANATVYLKVVNNKVELCKMEVKGTYSGTTINKNVLKSSLKLNSIITEGNGVVKEKISTSGSSELKASLLKRGSLKLNFSLRSNATAADLGIRIRGSVLVSLIYVRNSDLKINIILNKNSEKGLVKITGFVGLTTPVTVVKNLLKVQVPKIKKQMEEHGVKIIKFDYKVTGKKVPPMTRVDVDIEVEVSKDSLKSALDNFGLGYLTGYLEVKDNITRIITGNATALARVKSITVNDIPEFFTTVTFKAEALGKYYNTTVVHELRNRLKFFNKILNITSISDYLLSTTKASSSVTANYEKGKASAIAQFQGVYFKDSPAFWKSVFDIAKKENVKVLVTCPSGSTKTLTAPTNPCK</sequence>
<name>A0A977KC37_9CREN</name>
<dbReference type="AlphaFoldDB" id="A0A977KC37"/>
<dbReference type="KEGG" id="ipc:IPA_09420"/>
<keyword evidence="2" id="KW-1185">Reference proteome</keyword>
<reference evidence="1" key="1">
    <citation type="submission" date="2013-11" db="EMBL/GenBank/DDBJ databases">
        <title>Comparative genomics of Ignicoccus.</title>
        <authorList>
            <person name="Podar M."/>
        </authorList>
    </citation>
    <scope>NUCLEOTIDE SEQUENCE</scope>
    <source>
        <strain evidence="1">DSM 13166</strain>
    </source>
</reference>
<dbReference type="EMBL" id="CP006868">
    <property type="protein sequence ID" value="UXD22900.1"/>
    <property type="molecule type" value="Genomic_DNA"/>
</dbReference>
<dbReference type="Proteomes" id="UP001063698">
    <property type="component" value="Chromosome"/>
</dbReference>
<evidence type="ECO:0000313" key="2">
    <source>
        <dbReference type="Proteomes" id="UP001063698"/>
    </source>
</evidence>
<gene>
    <name evidence="1" type="ORF">IPA_09420</name>
</gene>
<organism evidence="1 2">
    <name type="scientific">Ignicoccus pacificus DSM 13166</name>
    <dbReference type="NCBI Taxonomy" id="940294"/>
    <lineage>
        <taxon>Archaea</taxon>
        <taxon>Thermoproteota</taxon>
        <taxon>Thermoprotei</taxon>
        <taxon>Desulfurococcales</taxon>
        <taxon>Desulfurococcaceae</taxon>
        <taxon>Ignicoccus</taxon>
    </lineage>
</organism>
<proteinExistence type="predicted"/>
<evidence type="ECO:0000313" key="1">
    <source>
        <dbReference type="EMBL" id="UXD22900.1"/>
    </source>
</evidence>